<dbReference type="PANTHER" id="PTHR31973">
    <property type="entry name" value="POLYPROTEIN, PUTATIVE-RELATED"/>
    <property type="match status" value="1"/>
</dbReference>
<evidence type="ECO:0000313" key="1">
    <source>
        <dbReference type="EMBL" id="GJT69714.1"/>
    </source>
</evidence>
<gene>
    <name evidence="1" type="ORF">Tco_1029000</name>
</gene>
<dbReference type="Proteomes" id="UP001151760">
    <property type="component" value="Unassembled WGS sequence"/>
</dbReference>
<accession>A0ABQ5G269</accession>
<evidence type="ECO:0000313" key="2">
    <source>
        <dbReference type="Proteomes" id="UP001151760"/>
    </source>
</evidence>
<dbReference type="PANTHER" id="PTHR31973:SF185">
    <property type="entry name" value="TRANSPOSASE, MUDR, PLANT, MULE TRANSPOSASE DOMAIN-CONTAINING PROTEIN"/>
    <property type="match status" value="1"/>
</dbReference>
<sequence length="750" mass="86904">MYTNNIYWWKKYPLVIPCGLSWSKIEPQFQAEVALERQSELDVPMFTREELVAEHHAIKERVQIIENLADADPSIILQQLAAVKERITAIETFLNYPKVRYHVLNGEFSCDINRPNEHMFEESIENELESGDGKHFVTGTEGIHLDELLSENGDQLLNTTDVVEGEKYENDVHVDQSPVEQKCQDLALYLNEVNVVNENEPPSAVKVIGQLLQKTYKGKAQVEPYTIQPPTTASVHLGKAIRKRKKKFAKRLQSRKRRILFDADGDDDHDVMFISLEDWNTQSNKTRKRKDAIPLSKIAKSEFPFVEYCEDLSRPPYSQRNKVKLPKFIDQVITIGDETTHLLAWSNYDVKVDQSFWPVDADWAIAGPYFYDFVMRESDIPGWVCNEVRYPVIWADVEQVFFSINKLRTHYCLDVLHIWSAVITLYDLMGVSIEETREWWSDIRIAFKIRIPQYLHDWGILEAKCIDPKTYNIKFDVRKDVPLQGDAYEDYGVWVKDQDDFQFFVNEVCGKSDIVQKLIIKKIKDPKEVTVVVPPVNDFDLNVLLFPNDYVNEPDNLPKWQLNTFTHMHIPPSPPEPYLKISRVDSHGIVLNVPNQIANGTYTLVRLKCILLEKMRCSNRICKVKDIQHDMSIDWKIDISYKRAWGGRNIALKMMNGSHEDSFSQLPYYCYNLKLANEGTVTHIHTDADGRFEMLYVRFGFAIRSFLRYMRPLIIIDGAHLKGNYSGTNPLVVGMDGNNQILPLATRVSW</sequence>
<keyword evidence="2" id="KW-1185">Reference proteome</keyword>
<reference evidence="1" key="1">
    <citation type="journal article" date="2022" name="Int. J. Mol. Sci.">
        <title>Draft Genome of Tanacetum Coccineum: Genomic Comparison of Closely Related Tanacetum-Family Plants.</title>
        <authorList>
            <person name="Yamashiro T."/>
            <person name="Shiraishi A."/>
            <person name="Nakayama K."/>
            <person name="Satake H."/>
        </authorList>
    </citation>
    <scope>NUCLEOTIDE SEQUENCE</scope>
</reference>
<reference evidence="1" key="2">
    <citation type="submission" date="2022-01" db="EMBL/GenBank/DDBJ databases">
        <authorList>
            <person name="Yamashiro T."/>
            <person name="Shiraishi A."/>
            <person name="Satake H."/>
            <person name="Nakayama K."/>
        </authorList>
    </citation>
    <scope>NUCLEOTIDE SEQUENCE</scope>
</reference>
<protein>
    <submittedName>
        <fullName evidence="1">Uncharacterized protein</fullName>
    </submittedName>
</protein>
<comment type="caution">
    <text evidence="1">The sequence shown here is derived from an EMBL/GenBank/DDBJ whole genome shotgun (WGS) entry which is preliminary data.</text>
</comment>
<dbReference type="EMBL" id="BQNB010018014">
    <property type="protein sequence ID" value="GJT69714.1"/>
    <property type="molecule type" value="Genomic_DNA"/>
</dbReference>
<proteinExistence type="predicted"/>
<organism evidence="1 2">
    <name type="scientific">Tanacetum coccineum</name>
    <dbReference type="NCBI Taxonomy" id="301880"/>
    <lineage>
        <taxon>Eukaryota</taxon>
        <taxon>Viridiplantae</taxon>
        <taxon>Streptophyta</taxon>
        <taxon>Embryophyta</taxon>
        <taxon>Tracheophyta</taxon>
        <taxon>Spermatophyta</taxon>
        <taxon>Magnoliopsida</taxon>
        <taxon>eudicotyledons</taxon>
        <taxon>Gunneridae</taxon>
        <taxon>Pentapetalae</taxon>
        <taxon>asterids</taxon>
        <taxon>campanulids</taxon>
        <taxon>Asterales</taxon>
        <taxon>Asteraceae</taxon>
        <taxon>Asteroideae</taxon>
        <taxon>Anthemideae</taxon>
        <taxon>Anthemidinae</taxon>
        <taxon>Tanacetum</taxon>
    </lineage>
</organism>
<name>A0ABQ5G269_9ASTR</name>